<dbReference type="PANTHER" id="PTHR43968">
    <property type="match status" value="1"/>
</dbReference>
<feature type="domain" description="GST N-terminal" evidence="1">
    <location>
        <begin position="1"/>
        <end position="78"/>
    </location>
</feature>
<dbReference type="SUPFAM" id="SSF47616">
    <property type="entry name" value="GST C-terminal domain-like"/>
    <property type="match status" value="1"/>
</dbReference>
<dbReference type="InterPro" id="IPR050983">
    <property type="entry name" value="GST_Omega/HSP26"/>
</dbReference>
<evidence type="ECO:0000259" key="2">
    <source>
        <dbReference type="PROSITE" id="PS50405"/>
    </source>
</evidence>
<dbReference type="EMBL" id="CP134145">
    <property type="protein sequence ID" value="WNC72159.1"/>
    <property type="molecule type" value="Genomic_DNA"/>
</dbReference>
<dbReference type="SUPFAM" id="SSF52833">
    <property type="entry name" value="Thioredoxin-like"/>
    <property type="match status" value="1"/>
</dbReference>
<dbReference type="Proteomes" id="UP001258994">
    <property type="component" value="Chromosome"/>
</dbReference>
<dbReference type="RefSeq" id="WP_348391278.1">
    <property type="nucleotide sequence ID" value="NZ_CP134145.1"/>
</dbReference>
<dbReference type="InterPro" id="IPR004045">
    <property type="entry name" value="Glutathione_S-Trfase_N"/>
</dbReference>
<protein>
    <submittedName>
        <fullName evidence="3">Glutathione S-transferase family protein</fullName>
    </submittedName>
</protein>
<evidence type="ECO:0000259" key="1">
    <source>
        <dbReference type="PROSITE" id="PS50404"/>
    </source>
</evidence>
<dbReference type="PROSITE" id="PS50405">
    <property type="entry name" value="GST_CTER"/>
    <property type="match status" value="1"/>
</dbReference>
<gene>
    <name evidence="3" type="ORF">RGQ13_18865</name>
</gene>
<dbReference type="SFLD" id="SFLDG00358">
    <property type="entry name" value="Main_(cytGST)"/>
    <property type="match status" value="1"/>
</dbReference>
<dbReference type="Gene3D" id="1.20.1050.10">
    <property type="match status" value="1"/>
</dbReference>
<dbReference type="InterPro" id="IPR036282">
    <property type="entry name" value="Glutathione-S-Trfase_C_sf"/>
</dbReference>
<evidence type="ECO:0000313" key="4">
    <source>
        <dbReference type="Proteomes" id="UP001258994"/>
    </source>
</evidence>
<sequence>MRLLSSDISPYSTRVRIQIRKKNLPIEICAPQPELRTAEFLSKFPLGKIPVLELDEHTAITESWVIMEYLEQCFTDTSLKPNAAIENAHMAMVGRYADLHLGPSLFPMFKSLLMKTKIDVEQEIKLIKAELQKGENLLQSMPQYSTRSLNIGDIALATTMYFTEATPRLFGYENILADYPAITAWWQWVQQDSAVKQGIIEMENAFKALAG</sequence>
<accession>A0ABY9TUC4</accession>
<keyword evidence="4" id="KW-1185">Reference proteome</keyword>
<organism evidence="3 4">
    <name type="scientific">Thalassotalea psychrophila</name>
    <dbReference type="NCBI Taxonomy" id="3065647"/>
    <lineage>
        <taxon>Bacteria</taxon>
        <taxon>Pseudomonadati</taxon>
        <taxon>Pseudomonadota</taxon>
        <taxon>Gammaproteobacteria</taxon>
        <taxon>Alteromonadales</taxon>
        <taxon>Colwelliaceae</taxon>
        <taxon>Thalassotalea</taxon>
    </lineage>
</organism>
<dbReference type="InterPro" id="IPR036249">
    <property type="entry name" value="Thioredoxin-like_sf"/>
</dbReference>
<dbReference type="Pfam" id="PF13417">
    <property type="entry name" value="GST_N_3"/>
    <property type="match status" value="1"/>
</dbReference>
<dbReference type="PROSITE" id="PS50404">
    <property type="entry name" value="GST_NTER"/>
    <property type="match status" value="1"/>
</dbReference>
<proteinExistence type="predicted"/>
<name>A0ABY9TUC4_9GAMM</name>
<dbReference type="SFLD" id="SFLDS00019">
    <property type="entry name" value="Glutathione_Transferase_(cytos"/>
    <property type="match status" value="1"/>
</dbReference>
<dbReference type="PANTHER" id="PTHR43968:SF6">
    <property type="entry name" value="GLUTATHIONE S-TRANSFERASE OMEGA"/>
    <property type="match status" value="1"/>
</dbReference>
<reference evidence="4" key="1">
    <citation type="submission" date="2023-09" db="EMBL/GenBank/DDBJ databases">
        <authorList>
            <person name="Li S."/>
            <person name="Li X."/>
            <person name="Zhang C."/>
            <person name="Zhao Z."/>
        </authorList>
    </citation>
    <scope>NUCLEOTIDE SEQUENCE [LARGE SCALE GENOMIC DNA]</scope>
    <source>
        <strain evidence="4">SQ149</strain>
    </source>
</reference>
<dbReference type="CDD" id="cd00299">
    <property type="entry name" value="GST_C_family"/>
    <property type="match status" value="1"/>
</dbReference>
<feature type="domain" description="GST C-terminal" evidence="2">
    <location>
        <begin position="83"/>
        <end position="206"/>
    </location>
</feature>
<dbReference type="InterPro" id="IPR040079">
    <property type="entry name" value="Glutathione_S-Trfase"/>
</dbReference>
<evidence type="ECO:0000313" key="3">
    <source>
        <dbReference type="EMBL" id="WNC72159.1"/>
    </source>
</evidence>
<dbReference type="Gene3D" id="3.40.30.10">
    <property type="entry name" value="Glutaredoxin"/>
    <property type="match status" value="1"/>
</dbReference>
<dbReference type="InterPro" id="IPR010987">
    <property type="entry name" value="Glutathione-S-Trfase_C-like"/>
</dbReference>